<keyword evidence="3" id="KW-0963">Cytoplasm</keyword>
<dbReference type="FunFam" id="2.60.40.10:FF:000107">
    <property type="entry name" value="Myosin, light chain kinase a"/>
    <property type="match status" value="5"/>
</dbReference>
<feature type="domain" description="Ig-like" evidence="8">
    <location>
        <begin position="3598"/>
        <end position="3688"/>
    </location>
</feature>
<feature type="domain" description="Ig-like" evidence="8">
    <location>
        <begin position="5129"/>
        <end position="5219"/>
    </location>
</feature>
<feature type="domain" description="Ig-like" evidence="8">
    <location>
        <begin position="2083"/>
        <end position="2174"/>
    </location>
</feature>
<feature type="domain" description="Ig-like" evidence="8">
    <location>
        <begin position="732"/>
        <end position="820"/>
    </location>
</feature>
<feature type="domain" description="Ig-like" evidence="8">
    <location>
        <begin position="3100"/>
        <end position="3190"/>
    </location>
</feature>
<feature type="domain" description="Ig-like" evidence="8">
    <location>
        <begin position="2776"/>
        <end position="2864"/>
    </location>
</feature>
<feature type="domain" description="Ig-like" evidence="8">
    <location>
        <begin position="2465"/>
        <end position="2548"/>
    </location>
</feature>
<dbReference type="SMART" id="SM00409">
    <property type="entry name" value="IG"/>
    <property type="match status" value="50"/>
</dbReference>
<feature type="domain" description="Ig-like" evidence="8">
    <location>
        <begin position="5225"/>
        <end position="5274"/>
    </location>
</feature>
<evidence type="ECO:0000256" key="1">
    <source>
        <dbReference type="ARBA" id="ARBA00004496"/>
    </source>
</evidence>
<dbReference type="InterPro" id="IPR013098">
    <property type="entry name" value="Ig_I-set"/>
</dbReference>
<comment type="subcellular location">
    <subcellularLocation>
        <location evidence="1">Cytoplasm</location>
    </subcellularLocation>
</comment>
<dbReference type="InterPro" id="IPR013106">
    <property type="entry name" value="Ig_V-set"/>
</dbReference>
<feature type="domain" description="Ig-like" evidence="8">
    <location>
        <begin position="1783"/>
        <end position="1873"/>
    </location>
</feature>
<feature type="domain" description="Ig-like" evidence="8">
    <location>
        <begin position="2183"/>
        <end position="2272"/>
    </location>
</feature>
<evidence type="ECO:0000256" key="2">
    <source>
        <dbReference type="ARBA" id="ARBA00006692"/>
    </source>
</evidence>
<feature type="domain" description="Ig-like" evidence="8">
    <location>
        <begin position="4835"/>
        <end position="4923"/>
    </location>
</feature>
<evidence type="ECO:0000256" key="7">
    <source>
        <dbReference type="SAM" id="MobiDB-lite"/>
    </source>
</evidence>
<dbReference type="PANTHER" id="PTHR47633">
    <property type="entry name" value="IMMUNOGLOBULIN"/>
    <property type="match status" value="1"/>
</dbReference>
<dbReference type="InterPro" id="IPR007110">
    <property type="entry name" value="Ig-like_dom"/>
</dbReference>
<dbReference type="Proteomes" id="UP001163046">
    <property type="component" value="Unassembled WGS sequence"/>
</dbReference>
<feature type="domain" description="Ig-like" evidence="8">
    <location>
        <begin position="1389"/>
        <end position="1478"/>
    </location>
</feature>
<feature type="domain" description="Ig-like" evidence="8">
    <location>
        <begin position="2670"/>
        <end position="2760"/>
    </location>
</feature>
<feature type="domain" description="Ig-like" evidence="8">
    <location>
        <begin position="1585"/>
        <end position="1680"/>
    </location>
</feature>
<dbReference type="OrthoDB" id="5969272at2759"/>
<dbReference type="GO" id="GO:0031672">
    <property type="term" value="C:A band"/>
    <property type="evidence" value="ECO:0007669"/>
    <property type="project" value="UniProtKB-ARBA"/>
</dbReference>
<dbReference type="FunFam" id="2.60.40.10:FF:000345">
    <property type="entry name" value="Muscle M-line assembly protein unc-89"/>
    <property type="match status" value="1"/>
</dbReference>
<dbReference type="EMBL" id="MU827341">
    <property type="protein sequence ID" value="KAJ7353788.1"/>
    <property type="molecule type" value="Genomic_DNA"/>
</dbReference>
<gene>
    <name evidence="9" type="ORF">OS493_032373</name>
</gene>
<feature type="domain" description="Ig-like" evidence="8">
    <location>
        <begin position="1981"/>
        <end position="2072"/>
    </location>
</feature>
<feature type="region of interest" description="Disordered" evidence="7">
    <location>
        <begin position="2397"/>
        <end position="2421"/>
    </location>
</feature>
<feature type="domain" description="Ig-like" evidence="8">
    <location>
        <begin position="1197"/>
        <end position="1285"/>
    </location>
</feature>
<feature type="region of interest" description="Disordered" evidence="7">
    <location>
        <begin position="1"/>
        <end position="21"/>
    </location>
</feature>
<feature type="compositionally biased region" description="Basic and acidic residues" evidence="7">
    <location>
        <begin position="2398"/>
        <end position="2413"/>
    </location>
</feature>
<dbReference type="SMART" id="SM00406">
    <property type="entry name" value="IGv"/>
    <property type="match status" value="13"/>
</dbReference>
<feature type="domain" description="Ig-like" evidence="8">
    <location>
        <begin position="4579"/>
        <end position="4662"/>
    </location>
</feature>
<feature type="domain" description="Ig-like" evidence="8">
    <location>
        <begin position="3204"/>
        <end position="3288"/>
    </location>
</feature>
<dbReference type="FunFam" id="2.60.40.10:FF:000425">
    <property type="entry name" value="Myosin light chain kinase"/>
    <property type="match status" value="36"/>
</dbReference>
<feature type="domain" description="Ig-like" evidence="8">
    <location>
        <begin position="1"/>
        <end position="85"/>
    </location>
</feature>
<evidence type="ECO:0000256" key="6">
    <source>
        <dbReference type="ARBA" id="ARBA00023319"/>
    </source>
</evidence>
<feature type="domain" description="Ig-like" evidence="8">
    <location>
        <begin position="165"/>
        <end position="255"/>
    </location>
</feature>
<evidence type="ECO:0000259" key="8">
    <source>
        <dbReference type="PROSITE" id="PS50835"/>
    </source>
</evidence>
<feature type="domain" description="Ig-like" evidence="8">
    <location>
        <begin position="4734"/>
        <end position="4824"/>
    </location>
</feature>
<dbReference type="Pfam" id="PF07679">
    <property type="entry name" value="I-set"/>
    <property type="match status" value="49"/>
</dbReference>
<feature type="domain" description="Ig-like" evidence="8">
    <location>
        <begin position="4189"/>
        <end position="4277"/>
    </location>
</feature>
<dbReference type="InterPro" id="IPR003599">
    <property type="entry name" value="Ig_sub"/>
</dbReference>
<feature type="domain" description="Ig-like" evidence="8">
    <location>
        <begin position="4087"/>
        <end position="4172"/>
    </location>
</feature>
<keyword evidence="4" id="KW-0677">Repeat</keyword>
<evidence type="ECO:0000313" key="9">
    <source>
        <dbReference type="EMBL" id="KAJ7353788.1"/>
    </source>
</evidence>
<evidence type="ECO:0000256" key="5">
    <source>
        <dbReference type="ARBA" id="ARBA00023157"/>
    </source>
</evidence>
<keyword evidence="10" id="KW-1185">Reference proteome</keyword>
<feature type="domain" description="Ig-like" evidence="8">
    <location>
        <begin position="1489"/>
        <end position="1577"/>
    </location>
</feature>
<dbReference type="InterPro" id="IPR003598">
    <property type="entry name" value="Ig_sub2"/>
</dbReference>
<feature type="domain" description="Ig-like" evidence="8">
    <location>
        <begin position="920"/>
        <end position="1009"/>
    </location>
</feature>
<dbReference type="PROSITE" id="PS50835">
    <property type="entry name" value="IG_LIKE"/>
    <property type="match status" value="49"/>
</dbReference>
<feature type="domain" description="Ig-like" evidence="8">
    <location>
        <begin position="3298"/>
        <end position="3388"/>
    </location>
</feature>
<feature type="domain" description="Ig-like" evidence="8">
    <location>
        <begin position="320"/>
        <end position="410"/>
    </location>
</feature>
<feature type="domain" description="Ig-like" evidence="8">
    <location>
        <begin position="636"/>
        <end position="713"/>
    </location>
</feature>
<feature type="domain" description="Ig-like" evidence="8">
    <location>
        <begin position="2872"/>
        <end position="2967"/>
    </location>
</feature>
<dbReference type="Gene3D" id="2.60.40.10">
    <property type="entry name" value="Immunoglobulins"/>
    <property type="match status" value="51"/>
</dbReference>
<proteinExistence type="inferred from homology"/>
<feature type="domain" description="Ig-like" evidence="8">
    <location>
        <begin position="3893"/>
        <end position="3981"/>
    </location>
</feature>
<feature type="domain" description="Ig-like" evidence="8">
    <location>
        <begin position="1689"/>
        <end position="1771"/>
    </location>
</feature>
<feature type="domain" description="Ig-like" evidence="8">
    <location>
        <begin position="418"/>
        <end position="506"/>
    </location>
</feature>
<keyword evidence="6" id="KW-0393">Immunoglobulin domain</keyword>
<feature type="domain" description="Ig-like" evidence="8">
    <location>
        <begin position="4483"/>
        <end position="4573"/>
    </location>
</feature>
<feature type="domain" description="Ig-like" evidence="8">
    <location>
        <begin position="3989"/>
        <end position="4079"/>
    </location>
</feature>
<dbReference type="SMART" id="SM00408">
    <property type="entry name" value="IGc2"/>
    <property type="match status" value="48"/>
</dbReference>
<feature type="domain" description="Ig-like" evidence="8">
    <location>
        <begin position="5028"/>
        <end position="5112"/>
    </location>
</feature>
<reference evidence="9" key="1">
    <citation type="submission" date="2023-01" db="EMBL/GenBank/DDBJ databases">
        <title>Genome assembly of the deep-sea coral Lophelia pertusa.</title>
        <authorList>
            <person name="Herrera S."/>
            <person name="Cordes E."/>
        </authorList>
    </citation>
    <scope>NUCLEOTIDE SEQUENCE</scope>
    <source>
        <strain evidence="9">USNM1676648</strain>
        <tissue evidence="9">Polyp</tissue>
    </source>
</reference>
<dbReference type="InterPro" id="IPR036179">
    <property type="entry name" value="Ig-like_dom_sf"/>
</dbReference>
<feature type="domain" description="Ig-like" evidence="8">
    <location>
        <begin position="3394"/>
        <end position="3484"/>
    </location>
</feature>
<comment type="similarity">
    <text evidence="2">Belongs to the protein kinase superfamily. CAMK Ser/Thr protein kinase family.</text>
</comment>
<feature type="domain" description="Ig-like" evidence="8">
    <location>
        <begin position="2564"/>
        <end position="2649"/>
    </location>
</feature>
<feature type="domain" description="Ig-like" evidence="8">
    <location>
        <begin position="1293"/>
        <end position="1381"/>
    </location>
</feature>
<sequence length="5274" mass="580095">MPLENLKASEGQRTQLDARVSGIPEPEVAWLKDHHPIGTGKRIHAEQDGDLYSLKISEVDIEDEGTYMCQAKNSAGTATSMADLNVESGESEEEPDADEPQTDRSVITIDPNQPPQAVTLTVGAGDGTQFAPIQIQLPKPGDISASEIHVMTESKPTSRRRSIPPEFSTELVDKTIEEGDSVEMQIFVTGTPPPDVHWYKDEQPITIYPHRRFHATREKEICSLEIKDARCSDQGNYTCRAKNTAGEVRKSCKLTVKQVTPTSPPAFVKHLKDVYIVEGSCTRFDVKVTEDAGDYTCKALNDAGEAESSAHLHISPLQIPAKFTSRLESVEVSEGEPAKLKCSVVGKPDPNITWFKDQQQVHGSSRIKVKVTSDNTCIFNILKSDMDDEGTYTCTATNSAGKDTTSAKVIVNGEGKAPEFDKALENTEIPDGSPVRLEVRVQGKPTPFVEWLKGTKLLKSGPRFETQASGNAHTFVITNCRDDDGGTYTCKARNKFGTASCEAMLVVAEDTVPPRFTKKLYDSTADAGNTVEFSVKYIGSPEPKVKWFLDDEEVSEDDEGMDIETEPGSSLLVLEDIAPNDSGQYKCIITNIAGKAVTSAQLKVVDEGVKAVPTTIQEVVMAVPPATEKQPSGKPPMFVKELSTVHALEGDAVRLEVIVDGTPTPAVQWFVENDLVEEDEHTHIIQEGNKHALVIDGTVLDDEAEFKCVAENSFGKVECIAELLVDEITTKPEFLKELKPLEVVEGNDAQFEVQVQGNPEPDISWFRNNALIEPGGRFEEKNVEDLHRLIIHETMPKDSGEVKCQAMNDVGKVQSVAPLVVKPVKKQEVVEEPTRPPSFLKKPQDAHIFEEYPVSFDVKVDGAPTPTVKWYNEEAGDVSCQVELFVDEDKASDDIEEISVSHNVVVESEVPLKEKPLVPPEIAKRLQDVSVTEGDTARFEVEVTGNPTPGVEWFGGNDAKIEGNEETLLESDGDTHRLILMDVLPEDEGDYMVTATNEAGKVSCTGKLSVKEKIKKPAFLEVLRDIEVTENTDVRLENGVMIEETTSRTEFVENEERGSYAYLIYGTTTDDQGTYRCTAVNEVGEASCEGKLTVRENVIPPRFLQRLDDKKVVEGSDVDLEVEVSGRPKPALKWLKDGNVVAADDHIQIDTEGRIHTLTITQSRLADGGKYSCVASNSGGRDTCSCYLEVEEEMHAPEFVVRPVGAQIVEGGLSRFEAVVSGLPEPEIEWLKDGKLVRDSHHFQLEFDGNKSALTVKDAKQTDDGEFTCTATNKMGRVSCTVELVVDESVVGPEFLKKMNSIELCEGDLARFDVRVSGTPQPDVKWLKNDKPLEGEPRYEFISDDDMHSLELSNCLLSDAGTFRCTALNEAGQTSCSGELTVMEKPTPPVFTDEPSFPNVMEDGGDILLEATVSGKPTPTVEWGKDDATLKNSSHFNIKAKDDKHTLTIVGAGPADSGAYKCTANNPAGTSTRTFNVNIEGGKPVSSVPEITEPLVETEVLQGQPITLECHVSGATDAEVKWFHDDVPVTDNERISSSFDGTVCILTIQESTLDDEGEYLCQIENDQGVVSTFAEVLVEEGMALPIFKEKLHNLNVIEGENACFDVRTVGNPDPVVEWFKDDAQLEDEGRVMIIDDVDDNEPDLFSLVIENCKPCDAGQYKCLAMNEAGKDSCTAELLVTPKSDSLKTPEAAEIPLDFLEGQDVTLKALMNADHPVVTWLKDDEPLTQSSHHDIDATGGVHTLTIVNASPEDSGVYKCETTDDSTSTFNVTIKGKDSINGARPEITEVVTPVEVVEGSKAKLTCKVTGTPSPEITWLQDDKPVETGKRITSDFDGEVCSLCFNRTELDDEGEYKCMAQNELGSATCTLELLVNELVVSEDQTKPEFVEKMKDVNTFEGDSAVFSVKVQGNPQPDVQWFSSDREITTEECFVVDSTGDNHHTFTINDCDAKDKGRYKCVASNVVGKAVCSAGLTVKEKLIPPQFSDQPSETPMMIDEGGDVTLQVEVTGKPKPSVKWYKDEKPISRMSSKYKTDTQGDKQMLTIVGATPEDSGTYQCKATNPAGTATRNFNVNFEGKQPEGESPKFIQPLKSQEVLKGSAAKLEVRITGEPEPDIEWFKDEYPIEEGGNFRIEFDDTDGCVLVINSARPEDEGLYWCVASNTFGKAISEAQLLVTEEQPEGESPKFIQPLKSQEVLEGSAAKLEVRITGEPEPDIEWFKDEYPIEEGGNFRIEFDDTDGCVLVINSATLKDEGLYWIVASNTFGKASCEAQFVGDSFHLWLLMLLFIEQQPEGESPKFIQPLKSQKVLEGSPAKLEVRITGEPEPNIEWFKDEYPIEEGDNFRIEFDDTDGCVLVINSARLEDEGEDEVKPTEGPLVVEASIPVSSTPFGEVQLALPVQKEDLPPSSKEKREMSQKQLPKSKTPFDEVQLLLPGQGDAPLIPDTISALEYEPVQMTLPVADEPILPDFVDVPHDLKVVEGDKAVLKVRVIGQPTPDVKWFVDDELIEPNDRISVISEGDQHELVIHKAEIDDEGMYKCVAKSEAGKAICEVELLVEEAKKPEEEPTGLQITKELEDVEVDEGESATLEMCFVSDTKPTVAWFKDMKPMEQTRRVKIVTDENSSKMVIKKTVGDDEGLYKCSLQSSDRELSSSAELIVEEPSDDEKVLLRKPVLVQKFTDQDITEGEKLELQIKVLASKPITVTWYRDDEKIEPDDHCKLLSDDEIHLLRVDPVEIDDEAIYKCVVKNPVGQDQCEAEILVEEKSEAVEAVDAGTKKPFFITPLPEEVEVLEGDSTRIECRVGPPGADVFWYKDDEPLEEDDRVTIETEGDVFAVVISPTELDDEAEYKCFAQNEFGKVTCQAELIVEEGVSMPLIKEPLKNLEANVGDVIRFDVRITGDPEPVVEWFKDGHLLEDEGRVVIVDDVDDNDKELFALVIEDCQVVDSGSYKVVAMSEAGTADSQCDLVVTRSTVPPEFKDEMEEVPMEGSQGDNVSMVVNTSRLPSPVVAWYKDEEPIVCNSHLEISQDPDHCKLMVSNVTPADSGTYKCVASSVMGTITKKFLLNIEGSEPKLEQPISASQMQEVELPLPMEERPVRDTSGPFFTTRLEDVIVDAGEEARLDARVFGVPEPHVEWYRGSEKILDEGRFVHVDAIEEDLFTLIIEQSEPGDSGQYKCVVSNEISQTSCEAQLTVKGKEAVPEDTDEPEISVLDVGEGGEVDLTVTFSGTTKPTVEWLKDGKPVRKSSRLDTKAKRDTYTLNIKEAVPDDSGIYTFKATSPAGTIAKSFNVNVQGKPQGEAPNFTQPLESVEVMEGSGATLECKVTGKPEPSIAWFKDDTSVADVKRYKTRFDGERATLKIMTTEVDDEGEYKCVAENTFGSASCSSEVLVNEANAKPEFEEKMKPVNVTQGEPAQFSVKVTGNPPPVVDWYQGKEKLEDEGRIELVDDEDGGTYSLTIKDTLPDDAGMYKCVAENEEGQASCKAALAVKEVITEPVFETGQEAAPVKVGEGDIVSLNANVKGTPVPTVDWYKDDDKLQETSRLKMDAKDGEHSLIILEAKPEDSGMYKCEAKSKGGKAEKTFDVDITAKKPEGKKPEGTAPVFIASLEPVEVVQGSPAKLQCKVSGIPEPNIEWFRDGEPVKEDKRIKMRFDGELCTLKILSTALEDEGAYKCIAKNDLGSASCASELLVNEPNKKPEFTEKMKPVNVTEGEPARFDVTVEGNPLPVVDWFKGKDKLDDEGRYVMMDDEEAGTFTLIVEDTVSEDAGTYKCIAVNEEGQAISKAALAVKEKMITPEFTDEEQSAPINVTDGDEVCLSVGIKGKPVPSVEWYKDDKKLRKTSKIKIDEKGDKFSLVILDVTPEDSGTYKCEASSKAGTVTRTFDVNVAAKSPEGKAPEVIKPAETVEVDEGKPIRIECQISGQPKPTVEWFKDSVKVKESKRIMPESDNGTFSLNFKETELDDEGDYKCVARNEFGSVSSQAELLVNEAGAKPDFKEKMKNVSIPAGKEARFDVLVTGSPPPEVDWLKGDDKLEDEGRFAMVDNEEEGRFSLIINDVKPEDSGKYECVAFNELGEVSCKGNLAVEETLVAPVFAEEAESAPIVAEEGGDIDLNVALKKGQPEPQVEWLKDDKPVKVDEHLEVGINEDTHSLKIRGAVPDDSGLYKCKVSSKAGSLERVFDVQIAAKKPEGTAPQFTEPLQPVEVKEGTAAKLQCKVTAEPTPTLEWFKDGVKVKESRRVKMESDGMTAALSFKDTRPDDKGEYKCVATNDLGSASCTARLTVMVVSKPDFKEKMKGVEVMEGDTACFDVFVVGYPELTVEWFRGTTKLKNDERIEVKEDKENNRFSVLIGDVKRDDAGMYKCVASNEAGKTTIRADLAVKERLFAPEFSEGQSEAPITVTVGDDVNLDVTINGKPKPDVKWYKDDKLLRESNRLDIKARGDKYSVMILGIKAEDSGVYKCEAKSKMGTVTRTFDVNVQAKKPKGTAPEITKPLENVTVVEGEPASLECQLKGEPQPDIEWFLDGKQIEESKRIRMNFDGKCCSLTFKPSELDDEGEYKCVARNELGSASSEAELLVNEPGSKPEFKEKLKNINVVPGDEARFDIRVVGSPPEVDWFKGKEKLEDEGRFVLIDDIEEDLFSLVIEEAKPTDSGEYECVAFNELGEVSCKGNLVVEETLIAPKIAAEAESAPVTEEVIIAPEFAEEAESALPLTEEAIISPKLAEEAESAPVTEEAIIAPEFAEEGESAPVVIEEGGDVSLSVNVKGQPIPEVQWLKDGKDVKSSDHLDIGEKNGKHTLLIKGATPQDSGIYKCQARSKGGLAERTFDVQVKAKKPKGTAPVFSEPLQPVEVKEGSEAKLQCTVTAQPNPNIEWFKKGLRIKENRRVKLESDGSKVVLTIKETRPGDEGEYKCVATNELGSAPCAAALTVRVVTKPDFKDKLKTVEIMEGDTAQFDTRVVGYPVPEVEWFRGTIKLKADERTEFKQNQDDNLYSLVIGDAKRDDAGIYKCVAANEGGKTTCRADLIVNERLFAPEISEAQSDAPITVTEGGEVNLDVTINGKPKPDVKWYKDDKILRESNRLDVKARGDKYSVMILGIKAEDSGVYKCEAKSKMGTVTRTFDVRVQAEIPSGTAPQFTHPLESVEVSEGKAVKLTCTLKATPQPTIEWFKDSKPLETSKRVQAEFDGEVASLAFTEADLDDEGDYKCVAQNELGSASCRAELLVNEAASKPEFTEAMKDIEVAEDEEGRFDVRVSGSPTPTVQWFKGSKENRGCWKVYFD</sequence>
<evidence type="ECO:0000313" key="10">
    <source>
        <dbReference type="Proteomes" id="UP001163046"/>
    </source>
</evidence>
<feature type="domain" description="Ig-like" evidence="8">
    <location>
        <begin position="514"/>
        <end position="605"/>
    </location>
</feature>
<evidence type="ECO:0000256" key="4">
    <source>
        <dbReference type="ARBA" id="ARBA00022737"/>
    </source>
</evidence>
<accession>A0A9W9YMB8</accession>
<protein>
    <recommendedName>
        <fullName evidence="8">Ig-like domain-containing protein</fullName>
    </recommendedName>
</protein>
<feature type="region of interest" description="Disordered" evidence="7">
    <location>
        <begin position="86"/>
        <end position="114"/>
    </location>
</feature>
<dbReference type="InterPro" id="IPR013783">
    <property type="entry name" value="Ig-like_fold"/>
</dbReference>
<dbReference type="FunFam" id="2.60.40.10:FF:000714">
    <property type="entry name" value="Titin novex-3"/>
    <property type="match status" value="1"/>
</dbReference>
<dbReference type="FunFam" id="2.60.40.10:FF:000032">
    <property type="entry name" value="palladin isoform X1"/>
    <property type="match status" value="1"/>
</dbReference>
<feature type="domain" description="Ig-like" evidence="8">
    <location>
        <begin position="4284"/>
        <end position="4374"/>
    </location>
</feature>
<feature type="domain" description="Ig-like" evidence="8">
    <location>
        <begin position="1101"/>
        <end position="1189"/>
    </location>
</feature>
<feature type="domain" description="Ig-like" evidence="8">
    <location>
        <begin position="1884"/>
        <end position="1973"/>
    </location>
</feature>
<dbReference type="FunFam" id="2.60.40.10:FF:000022">
    <property type="entry name" value="Cardiac titin"/>
    <property type="match status" value="1"/>
</dbReference>
<organism evidence="9 10">
    <name type="scientific">Desmophyllum pertusum</name>
    <dbReference type="NCBI Taxonomy" id="174260"/>
    <lineage>
        <taxon>Eukaryota</taxon>
        <taxon>Metazoa</taxon>
        <taxon>Cnidaria</taxon>
        <taxon>Anthozoa</taxon>
        <taxon>Hexacorallia</taxon>
        <taxon>Scleractinia</taxon>
        <taxon>Caryophylliina</taxon>
        <taxon>Caryophylliidae</taxon>
        <taxon>Desmophyllum</taxon>
    </lineage>
</organism>
<feature type="domain" description="Ig-like" evidence="8">
    <location>
        <begin position="3792"/>
        <end position="3882"/>
    </location>
</feature>
<comment type="caution">
    <text evidence="9">The sequence shown here is derived from an EMBL/GenBank/DDBJ whole genome shotgun (WGS) entry which is preliminary data.</text>
</comment>
<feature type="domain" description="Ig-like" evidence="8">
    <location>
        <begin position="2973"/>
        <end position="3057"/>
    </location>
</feature>
<feature type="compositionally biased region" description="Acidic residues" evidence="7">
    <location>
        <begin position="89"/>
        <end position="100"/>
    </location>
</feature>
<keyword evidence="5" id="KW-1015">Disulfide bond</keyword>
<feature type="domain" description="Ig-like" evidence="8">
    <location>
        <begin position="2295"/>
        <end position="2364"/>
    </location>
</feature>
<dbReference type="GO" id="GO:0060298">
    <property type="term" value="P:positive regulation of sarcomere organization"/>
    <property type="evidence" value="ECO:0007669"/>
    <property type="project" value="UniProtKB-ARBA"/>
</dbReference>
<evidence type="ECO:0000256" key="3">
    <source>
        <dbReference type="ARBA" id="ARBA00022490"/>
    </source>
</evidence>
<name>A0A9W9YMB8_9CNID</name>
<feature type="domain" description="Ig-like" evidence="8">
    <location>
        <begin position="3694"/>
        <end position="3784"/>
    </location>
</feature>
<feature type="domain" description="Ig-like" evidence="8">
    <location>
        <begin position="4930"/>
        <end position="5020"/>
    </location>
</feature>
<feature type="domain" description="Ig-like" evidence="8">
    <location>
        <begin position="4382"/>
        <end position="4472"/>
    </location>
</feature>
<feature type="domain" description="Ig-like" evidence="8">
    <location>
        <begin position="3492"/>
        <end position="3584"/>
    </location>
</feature>
<dbReference type="GO" id="GO:0045989">
    <property type="term" value="P:positive regulation of striated muscle contraction"/>
    <property type="evidence" value="ECO:0007669"/>
    <property type="project" value="UniProtKB-ARBA"/>
</dbReference>
<dbReference type="CDD" id="cd00096">
    <property type="entry name" value="Ig"/>
    <property type="match status" value="4"/>
</dbReference>
<dbReference type="SUPFAM" id="SSF48726">
    <property type="entry name" value="Immunoglobulin"/>
    <property type="match status" value="51"/>
</dbReference>